<evidence type="ECO:0008006" key="11">
    <source>
        <dbReference type="Google" id="ProtNLM"/>
    </source>
</evidence>
<feature type="transmembrane region" description="Helical" evidence="8">
    <location>
        <begin position="231"/>
        <end position="252"/>
    </location>
</feature>
<evidence type="ECO:0000256" key="5">
    <source>
        <dbReference type="ARBA" id="ARBA00022989"/>
    </source>
</evidence>
<feature type="transmembrane region" description="Helical" evidence="8">
    <location>
        <begin position="75"/>
        <end position="95"/>
    </location>
</feature>
<dbReference type="AlphaFoldDB" id="A0A0A0N6F4"/>
<dbReference type="EMBL" id="QYCY01000002">
    <property type="protein sequence ID" value="RLV75875.1"/>
    <property type="molecule type" value="Genomic_DNA"/>
</dbReference>
<feature type="transmembrane region" description="Helical" evidence="8">
    <location>
        <begin position="107"/>
        <end position="137"/>
    </location>
</feature>
<dbReference type="Proteomes" id="UP000281594">
    <property type="component" value="Unassembled WGS sequence"/>
</dbReference>
<evidence type="ECO:0000256" key="8">
    <source>
        <dbReference type="SAM" id="Phobius"/>
    </source>
</evidence>
<keyword evidence="5 8" id="KW-1133">Transmembrane helix</keyword>
<dbReference type="HOGENOM" id="CLU_855061_0_0_11"/>
<feature type="transmembrane region" description="Helical" evidence="8">
    <location>
        <begin position="35"/>
        <end position="55"/>
    </location>
</feature>
<name>A0A0A0N6F4_STRRN</name>
<dbReference type="InterPro" id="IPR026030">
    <property type="entry name" value="Pur-cyt_permease_Fcy2/21/22"/>
</dbReference>
<feature type="transmembrane region" description="Helical" evidence="8">
    <location>
        <begin position="264"/>
        <end position="281"/>
    </location>
</feature>
<evidence type="ECO:0000256" key="7">
    <source>
        <dbReference type="SAM" id="MobiDB-lite"/>
    </source>
</evidence>
<proteinExistence type="inferred from homology"/>
<dbReference type="PANTHER" id="PTHR31806">
    <property type="entry name" value="PURINE-CYTOSINE PERMEASE FCY2-RELATED"/>
    <property type="match status" value="1"/>
</dbReference>
<evidence type="ECO:0000256" key="2">
    <source>
        <dbReference type="ARBA" id="ARBA00008974"/>
    </source>
</evidence>
<dbReference type="Pfam" id="PF02133">
    <property type="entry name" value="Transp_cyt_pur"/>
    <property type="match status" value="1"/>
</dbReference>
<feature type="transmembrane region" description="Helical" evidence="8">
    <location>
        <begin position="149"/>
        <end position="169"/>
    </location>
</feature>
<dbReference type="GO" id="GO:0005886">
    <property type="term" value="C:plasma membrane"/>
    <property type="evidence" value="ECO:0007669"/>
    <property type="project" value="TreeGrafter"/>
</dbReference>
<sequence>MPVVLVVMAVMTVLVLTRTEFQPMAQHGEGHGGIVAMSQLMTAIGIGWGITWLIYASDYTRFVPNGVAPRKVITATMLGMFLPTVWLAGLGAALASGGGGTDPAQLVITAFGAMALPVLLLVLHGPIAANIVVMYSAGLAALSMDMRAARWKISVATGVIASAVLIWFLNAQNVAESFKQWLVSLVFWLSPWAGICLVDFFVLRRGRIAVDALYEPARTSRLGDFNKRGSFALAAGLIAAWAFQTGATPVLTGPLSRITGGLDLSWLTGILVGGGMYWLLARRTVAPSLPESTSGRGRPEPAAARGPGPGPNDEPEFGVVPEVPR</sequence>
<protein>
    <recommendedName>
        <fullName evidence="11">Cytosine permease</fullName>
    </recommendedName>
</protein>
<dbReference type="PANTHER" id="PTHR31806:SF1">
    <property type="entry name" value="PURINE-CYTOSINE PERMEASE FCY2-RELATED"/>
    <property type="match status" value="1"/>
</dbReference>
<evidence type="ECO:0000313" key="9">
    <source>
        <dbReference type="EMBL" id="RLV75875.1"/>
    </source>
</evidence>
<comment type="subcellular location">
    <subcellularLocation>
        <location evidence="1">Membrane</location>
        <topology evidence="1">Multi-pass membrane protein</topology>
    </subcellularLocation>
</comment>
<organism evidence="9 10">
    <name type="scientific">Streptomyces rapamycinicus (strain ATCC 29253 / DSM 41530 / NRRL 5491 / AYB-994)</name>
    <name type="common">Streptomyces hygroscopicus (strain ATCC 29253)</name>
    <dbReference type="NCBI Taxonomy" id="1343740"/>
    <lineage>
        <taxon>Bacteria</taxon>
        <taxon>Bacillati</taxon>
        <taxon>Actinomycetota</taxon>
        <taxon>Actinomycetes</taxon>
        <taxon>Kitasatosporales</taxon>
        <taxon>Streptomycetaceae</taxon>
        <taxon>Streptomyces</taxon>
        <taxon>Streptomyces violaceusniger group</taxon>
    </lineage>
</organism>
<keyword evidence="3" id="KW-0813">Transport</keyword>
<comment type="caution">
    <text evidence="9">The sequence shown here is derived from an EMBL/GenBank/DDBJ whole genome shotgun (WGS) entry which is preliminary data.</text>
</comment>
<accession>A0A0A0N6F4</accession>
<evidence type="ECO:0000313" key="10">
    <source>
        <dbReference type="Proteomes" id="UP000281594"/>
    </source>
</evidence>
<feature type="transmembrane region" description="Helical" evidence="8">
    <location>
        <begin position="181"/>
        <end position="203"/>
    </location>
</feature>
<keyword evidence="6 8" id="KW-0472">Membrane</keyword>
<evidence type="ECO:0000256" key="1">
    <source>
        <dbReference type="ARBA" id="ARBA00004141"/>
    </source>
</evidence>
<evidence type="ECO:0000256" key="3">
    <source>
        <dbReference type="ARBA" id="ARBA00022448"/>
    </source>
</evidence>
<keyword evidence="4 8" id="KW-0812">Transmembrane</keyword>
<dbReference type="GO" id="GO:0022857">
    <property type="term" value="F:transmembrane transporter activity"/>
    <property type="evidence" value="ECO:0007669"/>
    <property type="project" value="InterPro"/>
</dbReference>
<comment type="similarity">
    <text evidence="2">Belongs to the purine-cytosine permease (2.A.39) family.</text>
</comment>
<evidence type="ECO:0000256" key="4">
    <source>
        <dbReference type="ARBA" id="ARBA00022692"/>
    </source>
</evidence>
<dbReference type="eggNOG" id="COG1457">
    <property type="taxonomic scope" value="Bacteria"/>
</dbReference>
<feature type="region of interest" description="Disordered" evidence="7">
    <location>
        <begin position="288"/>
        <end position="325"/>
    </location>
</feature>
<reference evidence="9 10" key="1">
    <citation type="journal article" date="2018" name="J. Biol. Chem.">
        <title>Discovery of the actinoplanic acid pathway in Streptomyces rapamycinicus reveals a genetically conserved synergism with rapamycin.</title>
        <authorList>
            <person name="Mrak P."/>
            <person name="Krastel P."/>
            <person name="Pivk Lukancic P."/>
            <person name="Tao J."/>
            <person name="Pistorius D."/>
            <person name="Moore C.M."/>
        </authorList>
    </citation>
    <scope>NUCLEOTIDE SEQUENCE [LARGE SCALE GENOMIC DNA]</scope>
    <source>
        <strain evidence="9 10">NRRL 5491</strain>
    </source>
</reference>
<dbReference type="InterPro" id="IPR001248">
    <property type="entry name" value="Pur-cyt_permease"/>
</dbReference>
<evidence type="ECO:0000256" key="6">
    <source>
        <dbReference type="ARBA" id="ARBA00023136"/>
    </source>
</evidence>
<dbReference type="KEGG" id="src:M271_01970"/>
<dbReference type="Gene3D" id="1.10.4160.10">
    <property type="entry name" value="Hydantoin permease"/>
    <property type="match status" value="1"/>
</dbReference>
<gene>
    <name evidence="9" type="ORF">D3C57_141655</name>
</gene>
<dbReference type="STRING" id="1343740.M271_01970"/>